<reference evidence="1 2" key="1">
    <citation type="submission" date="2017-02" db="EMBL/GenBank/DDBJ databases">
        <authorList>
            <person name="Peterson S.W."/>
        </authorList>
    </citation>
    <scope>NUCLEOTIDE SEQUENCE [LARGE SCALE GENOMIC DNA]</scope>
    <source>
        <strain evidence="1 2">ATCC BAA-909</strain>
    </source>
</reference>
<protein>
    <submittedName>
        <fullName evidence="1">Uncharacterized protein</fullName>
    </submittedName>
</protein>
<accession>A0A1T4MQ00</accession>
<dbReference type="EMBL" id="FUXC01000004">
    <property type="protein sequence ID" value="SJZ69102.1"/>
    <property type="molecule type" value="Genomic_DNA"/>
</dbReference>
<dbReference type="AlphaFoldDB" id="A0A1T4MQ00"/>
<dbReference type="Proteomes" id="UP000190395">
    <property type="component" value="Unassembled WGS sequence"/>
</dbReference>
<keyword evidence="2" id="KW-1185">Reference proteome</keyword>
<proteinExistence type="predicted"/>
<name>A0A1T4MQ00_9SPIR</name>
<sequence>MNNEKAIKALEQVKTYVSANSLDELDYAIEVLKKLEKEGVKDPLNTDFSAIKK</sequence>
<evidence type="ECO:0000313" key="1">
    <source>
        <dbReference type="EMBL" id="SJZ69102.1"/>
    </source>
</evidence>
<organism evidence="1 2">
    <name type="scientific">Treponema berlinense</name>
    <dbReference type="NCBI Taxonomy" id="225004"/>
    <lineage>
        <taxon>Bacteria</taxon>
        <taxon>Pseudomonadati</taxon>
        <taxon>Spirochaetota</taxon>
        <taxon>Spirochaetia</taxon>
        <taxon>Spirochaetales</taxon>
        <taxon>Treponemataceae</taxon>
        <taxon>Treponema</taxon>
    </lineage>
</organism>
<evidence type="ECO:0000313" key="2">
    <source>
        <dbReference type="Proteomes" id="UP000190395"/>
    </source>
</evidence>
<dbReference type="RefSeq" id="WP_200806549.1">
    <property type="nucleotide sequence ID" value="NZ_CAMCOW010000118.1"/>
</dbReference>
<dbReference type="GeneID" id="303368459"/>
<gene>
    <name evidence="1" type="ORF">SAMN02745152_00955</name>
</gene>